<feature type="transmembrane region" description="Helical" evidence="2">
    <location>
        <begin position="32"/>
        <end position="51"/>
    </location>
</feature>
<feature type="non-terminal residue" evidence="4">
    <location>
        <position position="1"/>
    </location>
</feature>
<protein>
    <recommendedName>
        <fullName evidence="3">Rho-GAP domain-containing protein</fullName>
    </recommendedName>
</protein>
<evidence type="ECO:0000256" key="2">
    <source>
        <dbReference type="SAM" id="Phobius"/>
    </source>
</evidence>
<dbReference type="PROSITE" id="PS50238">
    <property type="entry name" value="RHOGAP"/>
    <property type="match status" value="1"/>
</dbReference>
<dbReference type="GO" id="GO:0005737">
    <property type="term" value="C:cytoplasm"/>
    <property type="evidence" value="ECO:0007669"/>
    <property type="project" value="TreeGrafter"/>
</dbReference>
<reference evidence="4" key="1">
    <citation type="submission" date="2023-10" db="EMBL/GenBank/DDBJ databases">
        <title>Genome assembly of Pristionchus species.</title>
        <authorList>
            <person name="Yoshida K."/>
            <person name="Sommer R.J."/>
        </authorList>
    </citation>
    <scope>NUCLEOTIDE SEQUENCE</scope>
    <source>
        <strain evidence="4">RS0144</strain>
    </source>
</reference>
<dbReference type="SUPFAM" id="SSF48350">
    <property type="entry name" value="GTPase activation domain, GAP"/>
    <property type="match status" value="1"/>
</dbReference>
<name>A0AAV5T2X1_9BILA</name>
<feature type="compositionally biased region" description="Pro residues" evidence="1">
    <location>
        <begin position="106"/>
        <end position="117"/>
    </location>
</feature>
<evidence type="ECO:0000313" key="4">
    <source>
        <dbReference type="EMBL" id="GMS89332.1"/>
    </source>
</evidence>
<comment type="caution">
    <text evidence="4">The sequence shown here is derived from an EMBL/GenBank/DDBJ whole genome shotgun (WGS) entry which is preliminary data.</text>
</comment>
<keyword evidence="5" id="KW-1185">Reference proteome</keyword>
<feature type="compositionally biased region" description="Low complexity" evidence="1">
    <location>
        <begin position="118"/>
        <end position="142"/>
    </location>
</feature>
<proteinExistence type="predicted"/>
<dbReference type="InterPro" id="IPR000198">
    <property type="entry name" value="RhoGAP_dom"/>
</dbReference>
<dbReference type="Proteomes" id="UP001432027">
    <property type="component" value="Unassembled WGS sequence"/>
</dbReference>
<dbReference type="Gene3D" id="1.10.555.10">
    <property type="entry name" value="Rho GTPase activation protein"/>
    <property type="match status" value="1"/>
</dbReference>
<feature type="domain" description="Rho-GAP" evidence="3">
    <location>
        <begin position="479"/>
        <end position="669"/>
    </location>
</feature>
<dbReference type="PANTHER" id="PTHR45899">
    <property type="entry name" value="RHO GTPASE ACTIVATING PROTEIN AT 15B, ISOFORM C"/>
    <property type="match status" value="1"/>
</dbReference>
<dbReference type="InterPro" id="IPR008936">
    <property type="entry name" value="Rho_GTPase_activation_prot"/>
</dbReference>
<dbReference type="AlphaFoldDB" id="A0AAV5T2X1"/>
<keyword evidence="2" id="KW-0812">Transmembrane</keyword>
<feature type="region of interest" description="Disordered" evidence="1">
    <location>
        <begin position="89"/>
        <end position="142"/>
    </location>
</feature>
<dbReference type="PANTHER" id="PTHR45899:SF2">
    <property type="entry name" value="RHO GTPASE ACTIVATING PROTEIN AT 15B, ISOFORM C"/>
    <property type="match status" value="1"/>
</dbReference>
<dbReference type="EMBL" id="BTSX01000003">
    <property type="protein sequence ID" value="GMS89332.1"/>
    <property type="molecule type" value="Genomic_DNA"/>
</dbReference>
<evidence type="ECO:0000259" key="3">
    <source>
        <dbReference type="PROSITE" id="PS50238"/>
    </source>
</evidence>
<dbReference type="SMART" id="SM00324">
    <property type="entry name" value="RhoGAP"/>
    <property type="match status" value="1"/>
</dbReference>
<dbReference type="GO" id="GO:0007165">
    <property type="term" value="P:signal transduction"/>
    <property type="evidence" value="ECO:0007669"/>
    <property type="project" value="InterPro"/>
</dbReference>
<keyword evidence="2" id="KW-0472">Membrane</keyword>
<dbReference type="GO" id="GO:0005547">
    <property type="term" value="F:phosphatidylinositol-3,4,5-trisphosphate binding"/>
    <property type="evidence" value="ECO:0007669"/>
    <property type="project" value="TreeGrafter"/>
</dbReference>
<evidence type="ECO:0000313" key="5">
    <source>
        <dbReference type="Proteomes" id="UP001432027"/>
    </source>
</evidence>
<dbReference type="InterPro" id="IPR052227">
    <property type="entry name" value="Arf-Rho-GAP_ANK-PH_domain"/>
</dbReference>
<keyword evidence="2" id="KW-1133">Transmembrane helix</keyword>
<evidence type="ECO:0000256" key="1">
    <source>
        <dbReference type="SAM" id="MobiDB-lite"/>
    </source>
</evidence>
<dbReference type="Pfam" id="PF00620">
    <property type="entry name" value="RhoGAP"/>
    <property type="match status" value="1"/>
</dbReference>
<sequence length="912" mass="102848">LSFYCSHCVLSRTSIICGECGVSRRFLWPMSIVLHFAHFFNSLYIFLISFISGGRGRCICEERMSEPPKVPPTPKPRTIFETVPTSVNEVEEVEDEEVKAAVTSKPSPPPRPPPPHPARMSPSSQTTRTPSPSSHTSSQATPSYAENVVYLGLDTYRSLDPSLSCSISPISPKTRPAPPPPPLPPIMHPIGWNLPPTSPVPPVPSIPPIPPLPSRPLPPLPHPILDCSPSTSCSNSIHESTGSIDKTELADSFEVLEESMVADGHFICFAGYVTLQMDKKKKRAHARLRNFSLAFYIHEEVDDKHGKTIMGPHNLNDLLFITFIGQNISMYFLHDDDVAHLKFTPENELESWLLMLGESILADMDLLRSSLRGWNSLGRAWTRAGTVGEWKKSVLAMHDHTLYSLESDDSLFLTDLRKIHALKFKVDRLDWCSEIKRKGQEGPILLTLDGSSLAIEAEFTVCTKEWKDAIDAILRRPQNTLETCRLSSNGVPIAVEKCITFISTHGLDLEGIYRKNGNKSKEKALLKQLVDDAWSVHLTRESEECVFAVADVLRQFLRRMESAVVPENLHYQFYAILEERDENERDSHVIRLLDSLPQVHYLTLRRIMAHLCEVTANSCVNKATIENVAKMFGPTLFCVDSCDVMEKQAEMGQQISIVVLLIHRFVSIFRETAREAASKAVLECAKKDVERKTNKTRAEGMLVSISLWAGENRAFNVRDDLVAQEVLTQAFALRDIERDVNANYAVFEVLNEGHLTRRLHEDEKISWIVLDRWLRWKVGGDAILRVDRDPHPLSKNLMSPFSGKVKVSLEGSRWYQTVEMRVEGGSTIVMCTLKSLKTIRKWEISDLVVYEGSTRKPGHESALTLIPLSSRGTIDKFTGICVHFKQEDKRIRFLNSVLMSYAMEKPNLLVHF</sequence>
<organism evidence="4 5">
    <name type="scientific">Pristionchus entomophagus</name>
    <dbReference type="NCBI Taxonomy" id="358040"/>
    <lineage>
        <taxon>Eukaryota</taxon>
        <taxon>Metazoa</taxon>
        <taxon>Ecdysozoa</taxon>
        <taxon>Nematoda</taxon>
        <taxon>Chromadorea</taxon>
        <taxon>Rhabditida</taxon>
        <taxon>Rhabditina</taxon>
        <taxon>Diplogasteromorpha</taxon>
        <taxon>Diplogasteroidea</taxon>
        <taxon>Neodiplogasteridae</taxon>
        <taxon>Pristionchus</taxon>
    </lineage>
</organism>
<gene>
    <name evidence="4" type="ORF">PENTCL1PPCAC_11507</name>
</gene>
<accession>A0AAV5T2X1</accession>